<dbReference type="Proteomes" id="UP001255185">
    <property type="component" value="Unassembled WGS sequence"/>
</dbReference>
<keyword evidence="1" id="KW-0472">Membrane</keyword>
<accession>A0ABU1TKH8</accession>
<organism evidence="2 3">
    <name type="scientific">Flavobacterium arsenatis</name>
    <dbReference type="NCBI Taxonomy" id="1484332"/>
    <lineage>
        <taxon>Bacteria</taxon>
        <taxon>Pseudomonadati</taxon>
        <taxon>Bacteroidota</taxon>
        <taxon>Flavobacteriia</taxon>
        <taxon>Flavobacteriales</taxon>
        <taxon>Flavobacteriaceae</taxon>
        <taxon>Flavobacterium</taxon>
    </lineage>
</organism>
<protein>
    <recommendedName>
        <fullName evidence="4">Anti-sigma factor</fullName>
    </recommendedName>
</protein>
<proteinExistence type="predicted"/>
<evidence type="ECO:0000313" key="2">
    <source>
        <dbReference type="EMBL" id="MDR6966444.1"/>
    </source>
</evidence>
<feature type="transmembrane region" description="Helical" evidence="1">
    <location>
        <begin position="55"/>
        <end position="77"/>
    </location>
</feature>
<dbReference type="RefSeq" id="WP_310024030.1">
    <property type="nucleotide sequence ID" value="NZ_JAVDVI010000001.1"/>
</dbReference>
<evidence type="ECO:0000313" key="3">
    <source>
        <dbReference type="Proteomes" id="UP001255185"/>
    </source>
</evidence>
<sequence>MEPNNNIENQFREKLNNREIKPSENAWDRLDAMLTVADSNNTVEEKKKTKRSFGWMSRSFGIAASFLVFIMIATFFLSQTEELIDVEKSPIVNETIAIPSQEEVIKTENITPREKESTIATTENKSNNTKKSIINQNLINQNQTVVNPQNEVAVHHQPTTDNRQLTTENSQLKSDYANVDELLAAVKKNKTDKLFQDKATVRVNSNDLLSQVDGELELSFRQKVIKSVSKNYQEVKVALSTRNQE</sequence>
<dbReference type="EMBL" id="JAVDVI010000001">
    <property type="protein sequence ID" value="MDR6966444.1"/>
    <property type="molecule type" value="Genomic_DNA"/>
</dbReference>
<name>A0ABU1TKH8_9FLAO</name>
<comment type="caution">
    <text evidence="2">The sequence shown here is derived from an EMBL/GenBank/DDBJ whole genome shotgun (WGS) entry which is preliminary data.</text>
</comment>
<keyword evidence="3" id="KW-1185">Reference proteome</keyword>
<evidence type="ECO:0000256" key="1">
    <source>
        <dbReference type="SAM" id="Phobius"/>
    </source>
</evidence>
<reference evidence="2 3" key="1">
    <citation type="submission" date="2023-07" db="EMBL/GenBank/DDBJ databases">
        <title>Sorghum-associated microbial communities from plants grown in Nebraska, USA.</title>
        <authorList>
            <person name="Schachtman D."/>
        </authorList>
    </citation>
    <scope>NUCLEOTIDE SEQUENCE [LARGE SCALE GENOMIC DNA]</scope>
    <source>
        <strain evidence="2 3">3773</strain>
    </source>
</reference>
<evidence type="ECO:0008006" key="4">
    <source>
        <dbReference type="Google" id="ProtNLM"/>
    </source>
</evidence>
<gene>
    <name evidence="2" type="ORF">J2X31_000437</name>
</gene>
<keyword evidence="1" id="KW-1133">Transmembrane helix</keyword>
<keyword evidence="1" id="KW-0812">Transmembrane</keyword>